<dbReference type="OMA" id="ELACTEQ"/>
<feature type="non-terminal residue" evidence="3">
    <location>
        <position position="739"/>
    </location>
</feature>
<organism evidence="2 3">
    <name type="scientific">Diaphorina citri</name>
    <name type="common">Asian citrus psyllid</name>
    <dbReference type="NCBI Taxonomy" id="121845"/>
    <lineage>
        <taxon>Eukaryota</taxon>
        <taxon>Metazoa</taxon>
        <taxon>Ecdysozoa</taxon>
        <taxon>Arthropoda</taxon>
        <taxon>Hexapoda</taxon>
        <taxon>Insecta</taxon>
        <taxon>Pterygota</taxon>
        <taxon>Neoptera</taxon>
        <taxon>Paraneoptera</taxon>
        <taxon>Hemiptera</taxon>
        <taxon>Sternorrhyncha</taxon>
        <taxon>Psylloidea</taxon>
        <taxon>Psyllidae</taxon>
        <taxon>Diaphorininae</taxon>
        <taxon>Diaphorina</taxon>
    </lineage>
</organism>
<evidence type="ECO:0000256" key="1">
    <source>
        <dbReference type="SAM" id="MobiDB-lite"/>
    </source>
</evidence>
<feature type="region of interest" description="Disordered" evidence="1">
    <location>
        <begin position="303"/>
        <end position="328"/>
    </location>
</feature>
<dbReference type="PANTHER" id="PTHR47331:SF5">
    <property type="entry name" value="RIBONUCLEASE H"/>
    <property type="match status" value="1"/>
</dbReference>
<dbReference type="Proteomes" id="UP000079169">
    <property type="component" value="Unplaced"/>
</dbReference>
<dbReference type="STRING" id="121845.A0A1S3DMJ3"/>
<feature type="compositionally biased region" description="Polar residues" evidence="1">
    <location>
        <begin position="303"/>
        <end position="312"/>
    </location>
</feature>
<dbReference type="AlphaFoldDB" id="A0A1S3DMJ3"/>
<sequence>MSYNQKVKKHIGLKTKYLNSIKATFDLIDCEDKRSTFLVRCEKLDIVYQSFETAINKLIELNAEVPEGEDETDIEKDSSDCDAMFYAIKAALRELTPAPPNPSPSLDPAHVTREDELKKPRIPKINIEPFAGAIEQFSSFKSLYDTLIHNSNLSNIEKFSYLLSLLKGKALLTVKAFEFNDANYLRAYNKLSEEFSNPRLVATHYLNKILSIKPASSESVASLRYFLDTFNMDVEALQDINLPNLAEFIFLHIALKNIPIDTRRLFEQDNLSAEIPTLKSLMTFMRNRVTILEISPETRKPVSLNQSRSFLTTRDEKEPSPTKGNSMSCPVCNDSHRINQCPKFLSMSVADRHNSVKIARLCFCCLGPHPKFQCKSMYSCRTCHDRSHHTLLHQLSSAPKMPAKNGNFPQHKEHKAMSSSQALTSQVSCTSTNVLLGTAIAQVQCSSGLWHSIRLVIDTGSMLNFVSSSLAQLLNLPKNVSPGNVTGLGHTPVSTLQSSINLRLSPIGDTYTPCLNLNANIIPSISSEIPSAVVPASVAQRFKNVYLADYSIFEKPSKVDLLLGAAHLGEILLSNQPIIPGSPSCWPTIFGHVLLGAVPACNEKAPRQSLFVTSNDQLSHQLKVFWETEEVIHPKISNPDDEACESHFLSTYSRNQAGQFVVKLPFKSDPPNLGCNRDSALNQFLAVERRLNKNPDIKQMYHQSIQTYFDEDQIEPAKLPSKYILPHHAVIKDSSSHPL</sequence>
<dbReference type="GeneID" id="103521515"/>
<evidence type="ECO:0000313" key="2">
    <source>
        <dbReference type="Proteomes" id="UP000079169"/>
    </source>
</evidence>
<dbReference type="RefSeq" id="XP_008484848.1">
    <property type="nucleotide sequence ID" value="XM_008486626.1"/>
</dbReference>
<gene>
    <name evidence="3" type="primary">LOC103521515</name>
</gene>
<evidence type="ECO:0000313" key="3">
    <source>
        <dbReference type="RefSeq" id="XP_008484848.1"/>
    </source>
</evidence>
<name>A0A1S3DMJ3_DIACI</name>
<proteinExistence type="predicted"/>
<keyword evidence="2" id="KW-1185">Reference proteome</keyword>
<dbReference type="KEGG" id="dci:103521515"/>
<reference evidence="3" key="1">
    <citation type="submission" date="2025-08" db="UniProtKB">
        <authorList>
            <consortium name="RefSeq"/>
        </authorList>
    </citation>
    <scope>IDENTIFICATION</scope>
</reference>
<protein>
    <submittedName>
        <fullName evidence="3">Uncharacterized protein LOC103521515</fullName>
    </submittedName>
</protein>
<dbReference type="Pfam" id="PF03564">
    <property type="entry name" value="DUF1759"/>
    <property type="match status" value="1"/>
</dbReference>
<dbReference type="PANTHER" id="PTHR47331">
    <property type="entry name" value="PHD-TYPE DOMAIN-CONTAINING PROTEIN"/>
    <property type="match status" value="1"/>
</dbReference>
<dbReference type="InterPro" id="IPR005312">
    <property type="entry name" value="DUF1759"/>
</dbReference>
<accession>A0A1S3DMJ3</accession>
<dbReference type="PaxDb" id="121845-A0A1S3DMJ3"/>